<dbReference type="AlphaFoldDB" id="A0A0F9ESN1"/>
<dbReference type="InterPro" id="IPR004839">
    <property type="entry name" value="Aminotransferase_I/II_large"/>
</dbReference>
<dbReference type="Pfam" id="PF00155">
    <property type="entry name" value="Aminotran_1_2"/>
    <property type="match status" value="1"/>
</dbReference>
<dbReference type="InterPro" id="IPR015424">
    <property type="entry name" value="PyrdxlP-dep_Trfase"/>
</dbReference>
<gene>
    <name evidence="4" type="ORF">LCGC14_2037750</name>
</gene>
<evidence type="ECO:0000256" key="2">
    <source>
        <dbReference type="ARBA" id="ARBA00022898"/>
    </source>
</evidence>
<dbReference type="SUPFAM" id="SSF53383">
    <property type="entry name" value="PLP-dependent transferases"/>
    <property type="match status" value="1"/>
</dbReference>
<evidence type="ECO:0000256" key="1">
    <source>
        <dbReference type="ARBA" id="ARBA00001933"/>
    </source>
</evidence>
<dbReference type="PANTHER" id="PTHR42885:SF1">
    <property type="entry name" value="THREONINE-PHOSPHATE DECARBOXYLASE"/>
    <property type="match status" value="1"/>
</dbReference>
<dbReference type="CDD" id="cd00609">
    <property type="entry name" value="AAT_like"/>
    <property type="match status" value="1"/>
</dbReference>
<reference evidence="4" key="1">
    <citation type="journal article" date="2015" name="Nature">
        <title>Complex archaea that bridge the gap between prokaryotes and eukaryotes.</title>
        <authorList>
            <person name="Spang A."/>
            <person name="Saw J.H."/>
            <person name="Jorgensen S.L."/>
            <person name="Zaremba-Niedzwiedzka K."/>
            <person name="Martijn J."/>
            <person name="Lind A.E."/>
            <person name="van Eijk R."/>
            <person name="Schleper C."/>
            <person name="Guy L."/>
            <person name="Ettema T.J."/>
        </authorList>
    </citation>
    <scope>NUCLEOTIDE SEQUENCE</scope>
</reference>
<dbReference type="GO" id="GO:0003824">
    <property type="term" value="F:catalytic activity"/>
    <property type="evidence" value="ECO:0007669"/>
    <property type="project" value="InterPro"/>
</dbReference>
<comment type="caution">
    <text evidence="4">The sequence shown here is derived from an EMBL/GenBank/DDBJ whole genome shotgun (WGS) entry which is preliminary data.</text>
</comment>
<dbReference type="GO" id="GO:0030170">
    <property type="term" value="F:pyridoxal phosphate binding"/>
    <property type="evidence" value="ECO:0007669"/>
    <property type="project" value="InterPro"/>
</dbReference>
<dbReference type="InterPro" id="IPR015421">
    <property type="entry name" value="PyrdxlP-dep_Trfase_major"/>
</dbReference>
<dbReference type="PANTHER" id="PTHR42885">
    <property type="entry name" value="HISTIDINOL-PHOSPHATE AMINOTRANSFERASE-RELATED"/>
    <property type="match status" value="1"/>
</dbReference>
<proteinExistence type="predicted"/>
<dbReference type="InterPro" id="IPR004838">
    <property type="entry name" value="NHTrfase_class1_PyrdxlP-BS"/>
</dbReference>
<protein>
    <recommendedName>
        <fullName evidence="3">Aminotransferase class I/classII large domain-containing protein</fullName>
    </recommendedName>
</protein>
<accession>A0A0F9ESN1</accession>
<comment type="cofactor">
    <cofactor evidence="1">
        <name>pyridoxal 5'-phosphate</name>
        <dbReference type="ChEBI" id="CHEBI:597326"/>
    </cofactor>
</comment>
<keyword evidence="2" id="KW-0663">Pyridoxal phosphate</keyword>
<dbReference type="PROSITE" id="PS00105">
    <property type="entry name" value="AA_TRANSFER_CLASS_1"/>
    <property type="match status" value="1"/>
</dbReference>
<feature type="domain" description="Aminotransferase class I/classII large" evidence="3">
    <location>
        <begin position="22"/>
        <end position="263"/>
    </location>
</feature>
<dbReference type="Gene3D" id="3.90.1150.10">
    <property type="entry name" value="Aspartate Aminotransferase, domain 1"/>
    <property type="match status" value="1"/>
</dbReference>
<dbReference type="InterPro" id="IPR015422">
    <property type="entry name" value="PyrdxlP-dep_Trfase_small"/>
</dbReference>
<feature type="non-terminal residue" evidence="4">
    <location>
        <position position="272"/>
    </location>
</feature>
<dbReference type="Gene3D" id="3.40.640.10">
    <property type="entry name" value="Type I PLP-dependent aspartate aminotransferase-like (Major domain)"/>
    <property type="match status" value="1"/>
</dbReference>
<evidence type="ECO:0000313" key="4">
    <source>
        <dbReference type="EMBL" id="KKL77153.1"/>
    </source>
</evidence>
<sequence>MLNGHGGNVNKICNAYGIDPDEVIDFSASVNPLGYPDSVRRILLERFDDILKYPDSECTNLRKTIAEKCLCNTSNVIIGNGSNELFHLIPRALKPKQGTVLQPTFSEFKDALYNANVNIIEIINDSTSLKFNLSDSKLKAFKEGVVFLCNPNNPTGQLIPKDEILRLVEANIKRLIVVDEAFMDFVEEEEMFTVIKEARSTENLIVVRSLTKFYGFPGLRLGYLIACESIINNLLRFKEPWTVNSLAQVAGQAAINDKAFKLNTRTFMSLEK</sequence>
<name>A0A0F9ESN1_9ZZZZ</name>
<organism evidence="4">
    <name type="scientific">marine sediment metagenome</name>
    <dbReference type="NCBI Taxonomy" id="412755"/>
    <lineage>
        <taxon>unclassified sequences</taxon>
        <taxon>metagenomes</taxon>
        <taxon>ecological metagenomes</taxon>
    </lineage>
</organism>
<dbReference type="EMBL" id="LAZR01023833">
    <property type="protein sequence ID" value="KKL77153.1"/>
    <property type="molecule type" value="Genomic_DNA"/>
</dbReference>
<evidence type="ECO:0000259" key="3">
    <source>
        <dbReference type="Pfam" id="PF00155"/>
    </source>
</evidence>